<evidence type="ECO:0000313" key="5">
    <source>
        <dbReference type="EMBL" id="HJD42500.1"/>
    </source>
</evidence>
<evidence type="ECO:0000256" key="1">
    <source>
        <dbReference type="ARBA" id="ARBA00004496"/>
    </source>
</evidence>
<accession>A0A9D2RCV8</accession>
<protein>
    <submittedName>
        <fullName evidence="5">HPr family phosphocarrier protein</fullName>
    </submittedName>
</protein>
<organism evidence="5 6">
    <name type="scientific">Candidatus Mediterraneibacter quadrami</name>
    <dbReference type="NCBI Taxonomy" id="2838684"/>
    <lineage>
        <taxon>Bacteria</taxon>
        <taxon>Bacillati</taxon>
        <taxon>Bacillota</taxon>
        <taxon>Clostridia</taxon>
        <taxon>Lachnospirales</taxon>
        <taxon>Lachnospiraceae</taxon>
        <taxon>Mediterraneibacter</taxon>
    </lineage>
</organism>
<dbReference type="InterPro" id="IPR035895">
    <property type="entry name" value="HPr-like_sf"/>
</dbReference>
<keyword evidence="2" id="KW-0963">Cytoplasm</keyword>
<evidence type="ECO:0000256" key="3">
    <source>
        <dbReference type="ARBA" id="ARBA00022683"/>
    </source>
</evidence>
<dbReference type="InterPro" id="IPR002114">
    <property type="entry name" value="PTS_HPr_Ser_P_site"/>
</dbReference>
<dbReference type="AlphaFoldDB" id="A0A9D2RCV8"/>
<dbReference type="NCBIfam" id="TIGR01003">
    <property type="entry name" value="PTS_HPr_family"/>
    <property type="match status" value="1"/>
</dbReference>
<dbReference type="Gene3D" id="3.30.1340.10">
    <property type="entry name" value="HPr-like"/>
    <property type="match status" value="1"/>
</dbReference>
<dbReference type="PANTHER" id="PTHR33705">
    <property type="entry name" value="PHOSPHOCARRIER PROTEIN HPR"/>
    <property type="match status" value="1"/>
</dbReference>
<dbReference type="SUPFAM" id="SSF55594">
    <property type="entry name" value="HPr-like"/>
    <property type="match status" value="1"/>
</dbReference>
<dbReference type="PRINTS" id="PR00107">
    <property type="entry name" value="PHOSPHOCPHPR"/>
</dbReference>
<evidence type="ECO:0000313" key="6">
    <source>
        <dbReference type="Proteomes" id="UP000823909"/>
    </source>
</evidence>
<dbReference type="CDD" id="cd00367">
    <property type="entry name" value="PTS-HPr_like"/>
    <property type="match status" value="1"/>
</dbReference>
<reference evidence="5" key="1">
    <citation type="journal article" date="2021" name="PeerJ">
        <title>Extensive microbial diversity within the chicken gut microbiome revealed by metagenomics and culture.</title>
        <authorList>
            <person name="Gilroy R."/>
            <person name="Ravi A."/>
            <person name="Getino M."/>
            <person name="Pursley I."/>
            <person name="Horton D.L."/>
            <person name="Alikhan N.F."/>
            <person name="Baker D."/>
            <person name="Gharbi K."/>
            <person name="Hall N."/>
            <person name="Watson M."/>
            <person name="Adriaenssens E.M."/>
            <person name="Foster-Nyarko E."/>
            <person name="Jarju S."/>
            <person name="Secka A."/>
            <person name="Antonio M."/>
            <person name="Oren A."/>
            <person name="Chaudhuri R.R."/>
            <person name="La Ragione R."/>
            <person name="Hildebrand F."/>
            <person name="Pallen M.J."/>
        </authorList>
    </citation>
    <scope>NUCLEOTIDE SEQUENCE</scope>
    <source>
        <strain evidence="5">ChiBcec15-3976</strain>
    </source>
</reference>
<feature type="domain" description="HPr" evidence="4">
    <location>
        <begin position="1"/>
        <end position="86"/>
    </location>
</feature>
<dbReference type="Pfam" id="PF00381">
    <property type="entry name" value="PTS-HPr"/>
    <property type="match status" value="1"/>
</dbReference>
<dbReference type="Proteomes" id="UP000823909">
    <property type="component" value="Unassembled WGS sequence"/>
</dbReference>
<gene>
    <name evidence="5" type="ORF">H9910_05785</name>
</gene>
<evidence type="ECO:0000259" key="4">
    <source>
        <dbReference type="PROSITE" id="PS51350"/>
    </source>
</evidence>
<proteinExistence type="predicted"/>
<comment type="caution">
    <text evidence="5">The sequence shown here is derived from an EMBL/GenBank/DDBJ whole genome shotgun (WGS) entry which is preliminary data.</text>
</comment>
<keyword evidence="3" id="KW-0598">Phosphotransferase system</keyword>
<dbReference type="GO" id="GO:0009401">
    <property type="term" value="P:phosphoenolpyruvate-dependent sugar phosphotransferase system"/>
    <property type="evidence" value="ECO:0007669"/>
    <property type="project" value="UniProtKB-KW"/>
</dbReference>
<reference evidence="5" key="2">
    <citation type="submission" date="2021-04" db="EMBL/GenBank/DDBJ databases">
        <authorList>
            <person name="Gilroy R."/>
        </authorList>
    </citation>
    <scope>NUCLEOTIDE SEQUENCE</scope>
    <source>
        <strain evidence="5">ChiBcec15-3976</strain>
    </source>
</reference>
<evidence type="ECO:0000256" key="2">
    <source>
        <dbReference type="ARBA" id="ARBA00022490"/>
    </source>
</evidence>
<sequence length="86" mass="9311">MIKTPVVVKTESNFDGRPIALLVQEASQYASKVYIQTDGKNINAKSIMGMMSLALSDGEKITVVTDGEDEQKAADGIRGFFERGAK</sequence>
<dbReference type="InterPro" id="IPR000032">
    <property type="entry name" value="HPr-like"/>
</dbReference>
<name>A0A9D2RCV8_9FIRM</name>
<dbReference type="InterPro" id="IPR050399">
    <property type="entry name" value="HPr"/>
</dbReference>
<dbReference type="GO" id="GO:0005737">
    <property type="term" value="C:cytoplasm"/>
    <property type="evidence" value="ECO:0007669"/>
    <property type="project" value="UniProtKB-SubCell"/>
</dbReference>
<dbReference type="PROSITE" id="PS51350">
    <property type="entry name" value="PTS_HPR_DOM"/>
    <property type="match status" value="1"/>
</dbReference>
<dbReference type="EMBL" id="DWUU01000036">
    <property type="protein sequence ID" value="HJD42500.1"/>
    <property type="molecule type" value="Genomic_DNA"/>
</dbReference>
<comment type="subcellular location">
    <subcellularLocation>
        <location evidence="1">Cytoplasm</location>
    </subcellularLocation>
</comment>
<dbReference type="PROSITE" id="PS00589">
    <property type="entry name" value="PTS_HPR_SER"/>
    <property type="match status" value="1"/>
</dbReference>
<dbReference type="PANTHER" id="PTHR33705:SF2">
    <property type="entry name" value="PHOSPHOCARRIER PROTEIN NPR"/>
    <property type="match status" value="1"/>
</dbReference>